<proteinExistence type="predicted"/>
<dbReference type="EMBL" id="VSSQ01046251">
    <property type="protein sequence ID" value="MPN00212.1"/>
    <property type="molecule type" value="Genomic_DNA"/>
</dbReference>
<reference evidence="1" key="1">
    <citation type="submission" date="2019-08" db="EMBL/GenBank/DDBJ databases">
        <authorList>
            <person name="Kucharzyk K."/>
            <person name="Murdoch R.W."/>
            <person name="Higgins S."/>
            <person name="Loffler F."/>
        </authorList>
    </citation>
    <scope>NUCLEOTIDE SEQUENCE</scope>
</reference>
<dbReference type="Gene3D" id="1.10.238.160">
    <property type="match status" value="1"/>
</dbReference>
<dbReference type="PANTHER" id="PTHR36154">
    <property type="entry name" value="DNA-BINDING TRANSCRIPTIONAL ACTIVATOR ALPA"/>
    <property type="match status" value="1"/>
</dbReference>
<dbReference type="Pfam" id="PF05930">
    <property type="entry name" value="Phage_AlpA"/>
    <property type="match status" value="1"/>
</dbReference>
<organism evidence="1">
    <name type="scientific">bioreactor metagenome</name>
    <dbReference type="NCBI Taxonomy" id="1076179"/>
    <lineage>
        <taxon>unclassified sequences</taxon>
        <taxon>metagenomes</taxon>
        <taxon>ecological metagenomes</taxon>
    </lineage>
</organism>
<gene>
    <name evidence="1" type="ORF">SDC9_147406</name>
</gene>
<dbReference type="InterPro" id="IPR052931">
    <property type="entry name" value="Prophage_regulatory_activator"/>
</dbReference>
<evidence type="ECO:0008006" key="2">
    <source>
        <dbReference type="Google" id="ProtNLM"/>
    </source>
</evidence>
<evidence type="ECO:0000313" key="1">
    <source>
        <dbReference type="EMBL" id="MPN00212.1"/>
    </source>
</evidence>
<name>A0A645EFZ8_9ZZZZ</name>
<comment type="caution">
    <text evidence="1">The sequence shown here is derived from an EMBL/GenBank/DDBJ whole genome shotgun (WGS) entry which is preliminary data.</text>
</comment>
<protein>
    <recommendedName>
        <fullName evidence="2">AlpA family phage regulatory protein</fullName>
    </recommendedName>
</protein>
<dbReference type="AlphaFoldDB" id="A0A645EFZ8"/>
<dbReference type="PANTHER" id="PTHR36154:SF1">
    <property type="entry name" value="DNA-BINDING TRANSCRIPTIONAL ACTIVATOR ALPA"/>
    <property type="match status" value="1"/>
</dbReference>
<accession>A0A645EFZ8</accession>
<dbReference type="InterPro" id="IPR010260">
    <property type="entry name" value="AlpA"/>
</dbReference>
<sequence>MTTQPITILRLPGVLKRIGIARSTVYDWMNPRSPRYDPTFPRPVRLGQKSVGWRESDLDHWLSSRSLHNVH</sequence>